<reference evidence="1 2" key="1">
    <citation type="submission" date="2020-08" db="EMBL/GenBank/DDBJ databases">
        <title>Description of novel Flavobacterium F-408 isolate.</title>
        <authorList>
            <person name="Saticioglu I.B."/>
            <person name="Duman M."/>
            <person name="Altun S."/>
        </authorList>
    </citation>
    <scope>NUCLEOTIDE SEQUENCE [LARGE SCALE GENOMIC DNA]</scope>
    <source>
        <strain evidence="1 2">F-408</strain>
    </source>
</reference>
<accession>A0ABR7IX84</accession>
<dbReference type="EMBL" id="JACRUN010000002">
    <property type="protein sequence ID" value="MBC5834396.1"/>
    <property type="molecule type" value="Genomic_DNA"/>
</dbReference>
<comment type="caution">
    <text evidence="1">The sequence shown here is derived from an EMBL/GenBank/DDBJ whole genome shotgun (WGS) entry which is preliminary data.</text>
</comment>
<sequence>MLKPKIKLYDAVGLGLIISYPSGVEISNQTGGTTCYQPSIEGVYLPIVNSCSLSNELISPEIELFEYFSKYGCDFLREVDIEIINKILDKYKLSDFIKIDLDMLKQSHESWIYVDVYYDEKHDLLDCFNFPLKGVLTWSNSD</sequence>
<dbReference type="InterPro" id="IPR046182">
    <property type="entry name" value="DUF6210"/>
</dbReference>
<evidence type="ECO:0000313" key="1">
    <source>
        <dbReference type="EMBL" id="MBC5834396.1"/>
    </source>
</evidence>
<dbReference type="Proteomes" id="UP000605990">
    <property type="component" value="Unassembled WGS sequence"/>
</dbReference>
<proteinExistence type="predicted"/>
<gene>
    <name evidence="1" type="ORF">H8R27_05795</name>
</gene>
<evidence type="ECO:0000313" key="2">
    <source>
        <dbReference type="Proteomes" id="UP000605990"/>
    </source>
</evidence>
<name>A0ABR7IX84_9FLAO</name>
<dbReference type="RefSeq" id="WP_166126251.1">
    <property type="nucleotide sequence ID" value="NZ_JAANOQ010000003.1"/>
</dbReference>
<protein>
    <submittedName>
        <fullName evidence="1">Uncharacterized protein</fullName>
    </submittedName>
</protein>
<keyword evidence="2" id="KW-1185">Reference proteome</keyword>
<dbReference type="Pfam" id="PF19715">
    <property type="entry name" value="DUF6210"/>
    <property type="match status" value="1"/>
</dbReference>
<organism evidence="1 2">
    <name type="scientific">Flavobacterium bernardetii</name>
    <dbReference type="NCBI Taxonomy" id="2813823"/>
    <lineage>
        <taxon>Bacteria</taxon>
        <taxon>Pseudomonadati</taxon>
        <taxon>Bacteroidota</taxon>
        <taxon>Flavobacteriia</taxon>
        <taxon>Flavobacteriales</taxon>
        <taxon>Flavobacteriaceae</taxon>
        <taxon>Flavobacterium</taxon>
    </lineage>
</organism>